<evidence type="ECO:0000313" key="2">
    <source>
        <dbReference type="Proteomes" id="UP000232323"/>
    </source>
</evidence>
<dbReference type="OrthoDB" id="546399at2759"/>
<dbReference type="InterPro" id="IPR041078">
    <property type="entry name" value="Plavaka"/>
</dbReference>
<dbReference type="Pfam" id="PF18759">
    <property type="entry name" value="Plavaka"/>
    <property type="match status" value="1"/>
</dbReference>
<evidence type="ECO:0000313" key="1">
    <source>
        <dbReference type="EMBL" id="GAX86524.1"/>
    </source>
</evidence>
<dbReference type="AlphaFoldDB" id="A0A250XTZ8"/>
<protein>
    <submittedName>
        <fullName evidence="1">Uncharacterized protein</fullName>
    </submittedName>
</protein>
<dbReference type="EMBL" id="BEGY01000345">
    <property type="protein sequence ID" value="GAX86524.1"/>
    <property type="molecule type" value="Genomic_DNA"/>
</dbReference>
<comment type="caution">
    <text evidence="1">The sequence shown here is derived from an EMBL/GenBank/DDBJ whole genome shotgun (WGS) entry which is preliminary data.</text>
</comment>
<organism evidence="1 2">
    <name type="scientific">Chlamydomonas eustigma</name>
    <dbReference type="NCBI Taxonomy" id="1157962"/>
    <lineage>
        <taxon>Eukaryota</taxon>
        <taxon>Viridiplantae</taxon>
        <taxon>Chlorophyta</taxon>
        <taxon>core chlorophytes</taxon>
        <taxon>Chlorophyceae</taxon>
        <taxon>CS clade</taxon>
        <taxon>Chlamydomonadales</taxon>
        <taxon>Chlamydomonadaceae</taxon>
        <taxon>Chlamydomonas</taxon>
    </lineage>
</organism>
<gene>
    <name evidence="1" type="ORF">CEUSTIGMA_g13931.t1</name>
</gene>
<proteinExistence type="predicted"/>
<accession>A0A250XTZ8</accession>
<name>A0A250XTZ8_9CHLO</name>
<dbReference type="Proteomes" id="UP000232323">
    <property type="component" value="Unassembled WGS sequence"/>
</dbReference>
<keyword evidence="2" id="KW-1185">Reference proteome</keyword>
<reference evidence="1 2" key="1">
    <citation type="submission" date="2017-08" db="EMBL/GenBank/DDBJ databases">
        <title>Acidophilic green algal genome provides insights into adaptation to an acidic environment.</title>
        <authorList>
            <person name="Hirooka S."/>
            <person name="Hirose Y."/>
            <person name="Kanesaki Y."/>
            <person name="Higuchi S."/>
            <person name="Fujiwara T."/>
            <person name="Onuma R."/>
            <person name="Era A."/>
            <person name="Ohbayashi R."/>
            <person name="Uzuka A."/>
            <person name="Nozaki H."/>
            <person name="Yoshikawa H."/>
            <person name="Miyagishima S.Y."/>
        </authorList>
    </citation>
    <scope>NUCLEOTIDE SEQUENCE [LARGE SCALE GENOMIC DNA]</scope>
    <source>
        <strain evidence="1 2">NIES-2499</strain>
    </source>
</reference>
<sequence>MWEVVERTIRRKYPAAVIAALQLYSDKTLLNFKGINAHPVRATLLNIAFGMRNANLRDVAYFPKHVFPQRLSSAAKRQVKLHMLSLCLGILLKDIKALSHSGVNLVDPWGNNQFVVPMLFSYVGDEPEIKDLSCVKGPPSAFPCEFCMVPLEQLSNLSIAWPQRTESTQNLKLQEALAAQSVARRNEICSALSMHAVPSGLWGFNLSNSAILGGASQCFSFEAMHNEDLGVFLYIVDTIKPCLEQHYCTAASVRMMVEINERMRQVTRATDFALPYCDGEYIPNHSRVQAREHRNVMQVLPFLLDGLDDDLVEVAALYVMRYKLAFIKQVVPNITESTLIQIDEKLAAFHEKFQSTLASHMPSEGQTIKYHKLSHITTWIKRLGDLKHIAAQFFEGRHHRSKFLYNATSRRRGPNGDGFMAEMIRKERILTLAQDQRGVDKVEEERKVYTTAFMNASKSGISQMYATGTTLEWEQGLSSELLQAQPCMTSFPLAFKVFCQAEGLTAPHSITAVKAAVLCSQVPWSDSVILQTVHAHYNVWRAPWFDSVAVKAAGGETWYCQLQLLFWGPVGSGNERIKLAFIRWYEEVHPTQPDLLESLGCITLTWEKKANNEPRYDVIYVESIERQVYIVPNFSKGNGYFRVNPWKWDRLTPSKVGFPEPVDPLDMELE</sequence>